<proteinExistence type="inferred from homology"/>
<dbReference type="Proteomes" id="UP000070383">
    <property type="component" value="Unassembled WGS sequence"/>
</dbReference>
<dbReference type="InterPro" id="IPR014729">
    <property type="entry name" value="Rossmann-like_a/b/a_fold"/>
</dbReference>
<dbReference type="HAMAP" id="MF_01161">
    <property type="entry name" value="tRNA_Ile_lys_synt"/>
    <property type="match status" value="1"/>
</dbReference>
<keyword evidence="11" id="KW-1185">Reference proteome</keyword>
<dbReference type="InterPro" id="IPR012795">
    <property type="entry name" value="tRNA_Ile_lys_synt_N"/>
</dbReference>
<dbReference type="InterPro" id="IPR011063">
    <property type="entry name" value="TilS/TtcA_N"/>
</dbReference>
<dbReference type="NCBIfam" id="TIGR02433">
    <property type="entry name" value="lysidine_TilS_C"/>
    <property type="match status" value="1"/>
</dbReference>
<dbReference type="GO" id="GO:0032267">
    <property type="term" value="F:tRNA(Ile)-lysidine synthase activity"/>
    <property type="evidence" value="ECO:0007669"/>
    <property type="project" value="UniProtKB-EC"/>
</dbReference>
<dbReference type="InterPro" id="IPR012796">
    <property type="entry name" value="Lysidine-tRNA-synth_C"/>
</dbReference>
<dbReference type="PATRIC" id="fig|33036.3.peg.1797"/>
<dbReference type="SUPFAM" id="SSF56037">
    <property type="entry name" value="PheT/TilS domain"/>
    <property type="match status" value="1"/>
</dbReference>
<sequence length="456" mass="52615">MTIINKLRECIIENKLIDEGDHIIIGASGGPDSQFLIYGLKDLMKEMNFTITLAHLNHLHRKEAILDEQLVEATAKKLGLAFKKKACSMDSYAKQEGLSSEDAGRRLRYEFFRQLKGDNPKAKIAVAHNLDDQAETVLMRIIRGTGIEGLRAMDYKNDDIIRPILDIRKSEILAYLNENNIAYAIDKTNLETDYTRNKIRLELIPSIEKINPNFKSSLVNLSKLSRQEIEISEAYLANIYEECLSLRQKDAISFKKDKFEALSRALRARIIRYAIFDLKKKIRDISKENIDSFLALTSLANGKAIIKDDLVFYKSYNFYRLSINEGKNLMPSDEAYLDIGESLSFGAKIISLSEVTNYDKKSSRNIEYFDRDKLTFPLKIRYRKAGDRFKPLGMDHNKKLKDFFIDLKVDKFKRDKIPLILSENDIIWVTSFRSSEDYKIDPSTKNIVKIEVKDDN</sequence>
<organism evidence="10 11">
    <name type="scientific">Anaerococcus tetradius</name>
    <dbReference type="NCBI Taxonomy" id="33036"/>
    <lineage>
        <taxon>Bacteria</taxon>
        <taxon>Bacillati</taxon>
        <taxon>Bacillota</taxon>
        <taxon>Tissierellia</taxon>
        <taxon>Tissierellales</taxon>
        <taxon>Peptoniphilaceae</taxon>
        <taxon>Anaerococcus</taxon>
    </lineage>
</organism>
<evidence type="ECO:0000313" key="11">
    <source>
        <dbReference type="Proteomes" id="UP000070383"/>
    </source>
</evidence>
<name>A0A133KAB0_9FIRM</name>
<evidence type="ECO:0000256" key="4">
    <source>
        <dbReference type="ARBA" id="ARBA00022694"/>
    </source>
</evidence>
<keyword evidence="2 8" id="KW-0963">Cytoplasm</keyword>
<feature type="domain" description="Lysidine-tRNA(Ile) synthetase C-terminal" evidence="9">
    <location>
        <begin position="378"/>
        <end position="450"/>
    </location>
</feature>
<keyword evidence="3 8" id="KW-0436">Ligase</keyword>
<dbReference type="GO" id="GO:0006400">
    <property type="term" value="P:tRNA modification"/>
    <property type="evidence" value="ECO:0007669"/>
    <property type="project" value="UniProtKB-UniRule"/>
</dbReference>
<accession>A0A133KAB0</accession>
<dbReference type="Gene3D" id="3.40.50.620">
    <property type="entry name" value="HUPs"/>
    <property type="match status" value="1"/>
</dbReference>
<evidence type="ECO:0000259" key="9">
    <source>
        <dbReference type="SMART" id="SM00977"/>
    </source>
</evidence>
<keyword evidence="5 8" id="KW-0547">Nucleotide-binding</keyword>
<evidence type="ECO:0000256" key="3">
    <source>
        <dbReference type="ARBA" id="ARBA00022598"/>
    </source>
</evidence>
<evidence type="ECO:0000256" key="2">
    <source>
        <dbReference type="ARBA" id="ARBA00022490"/>
    </source>
</evidence>
<evidence type="ECO:0000256" key="6">
    <source>
        <dbReference type="ARBA" id="ARBA00022840"/>
    </source>
</evidence>
<dbReference type="NCBIfam" id="TIGR02432">
    <property type="entry name" value="lysidine_TilS_N"/>
    <property type="match status" value="1"/>
</dbReference>
<comment type="caution">
    <text evidence="10">The sequence shown here is derived from an EMBL/GenBank/DDBJ whole genome shotgun (WGS) entry which is preliminary data.</text>
</comment>
<dbReference type="SMART" id="SM00977">
    <property type="entry name" value="TilS_C"/>
    <property type="match status" value="1"/>
</dbReference>
<keyword evidence="4 8" id="KW-0819">tRNA processing</keyword>
<dbReference type="STRING" id="33036.HMPREF3200_01819"/>
<dbReference type="GO" id="GO:0005524">
    <property type="term" value="F:ATP binding"/>
    <property type="evidence" value="ECO:0007669"/>
    <property type="project" value="UniProtKB-UniRule"/>
</dbReference>
<dbReference type="PANTHER" id="PTHR43033:SF1">
    <property type="entry name" value="TRNA(ILE)-LYSIDINE SYNTHASE-RELATED"/>
    <property type="match status" value="1"/>
</dbReference>
<evidence type="ECO:0000313" key="10">
    <source>
        <dbReference type="EMBL" id="KWZ76415.1"/>
    </source>
</evidence>
<dbReference type="PANTHER" id="PTHR43033">
    <property type="entry name" value="TRNA(ILE)-LYSIDINE SYNTHASE-RELATED"/>
    <property type="match status" value="1"/>
</dbReference>
<dbReference type="SUPFAM" id="SSF82829">
    <property type="entry name" value="MesJ substrate recognition domain-like"/>
    <property type="match status" value="1"/>
</dbReference>
<evidence type="ECO:0000256" key="5">
    <source>
        <dbReference type="ARBA" id="ARBA00022741"/>
    </source>
</evidence>
<dbReference type="GO" id="GO:0005737">
    <property type="term" value="C:cytoplasm"/>
    <property type="evidence" value="ECO:0007669"/>
    <property type="project" value="UniProtKB-SubCell"/>
</dbReference>
<feature type="binding site" evidence="8">
    <location>
        <begin position="28"/>
        <end position="33"/>
    </location>
    <ligand>
        <name>ATP</name>
        <dbReference type="ChEBI" id="CHEBI:30616"/>
    </ligand>
</feature>
<dbReference type="CDD" id="cd01992">
    <property type="entry name" value="TilS_N"/>
    <property type="match status" value="1"/>
</dbReference>
<reference evidence="11" key="1">
    <citation type="submission" date="2016-01" db="EMBL/GenBank/DDBJ databases">
        <authorList>
            <person name="Mitreva M."/>
            <person name="Pepin K.H."/>
            <person name="Mihindukulasuriya K.A."/>
            <person name="Fulton R."/>
            <person name="Fronick C."/>
            <person name="O'Laughlin M."/>
            <person name="Miner T."/>
            <person name="Herter B."/>
            <person name="Rosa B.A."/>
            <person name="Cordes M."/>
            <person name="Tomlinson C."/>
            <person name="Wollam A."/>
            <person name="Palsikar V.B."/>
            <person name="Mardis E.R."/>
            <person name="Wilson R.K."/>
        </authorList>
    </citation>
    <scope>NUCLEOTIDE SEQUENCE [LARGE SCALE GENOMIC DNA]</scope>
    <source>
        <strain evidence="11">MJR8151</strain>
    </source>
</reference>
<gene>
    <name evidence="8" type="primary">tilS</name>
    <name evidence="10" type="ORF">HMPREF3200_01819</name>
</gene>
<comment type="domain">
    <text evidence="8">The N-terminal region contains the highly conserved SGGXDS motif, predicted to be a P-loop motif involved in ATP binding.</text>
</comment>
<dbReference type="OrthoDB" id="9807403at2"/>
<comment type="subcellular location">
    <subcellularLocation>
        <location evidence="1 8">Cytoplasm</location>
    </subcellularLocation>
</comment>
<dbReference type="SUPFAM" id="SSF52402">
    <property type="entry name" value="Adenine nucleotide alpha hydrolases-like"/>
    <property type="match status" value="1"/>
</dbReference>
<dbReference type="Pfam" id="PF11734">
    <property type="entry name" value="TilS_C"/>
    <property type="match status" value="1"/>
</dbReference>
<comment type="catalytic activity">
    <reaction evidence="7 8">
        <text>cytidine(34) in tRNA(Ile2) + L-lysine + ATP = lysidine(34) in tRNA(Ile2) + AMP + diphosphate + H(+)</text>
        <dbReference type="Rhea" id="RHEA:43744"/>
        <dbReference type="Rhea" id="RHEA-COMP:10625"/>
        <dbReference type="Rhea" id="RHEA-COMP:10670"/>
        <dbReference type="ChEBI" id="CHEBI:15378"/>
        <dbReference type="ChEBI" id="CHEBI:30616"/>
        <dbReference type="ChEBI" id="CHEBI:32551"/>
        <dbReference type="ChEBI" id="CHEBI:33019"/>
        <dbReference type="ChEBI" id="CHEBI:82748"/>
        <dbReference type="ChEBI" id="CHEBI:83665"/>
        <dbReference type="ChEBI" id="CHEBI:456215"/>
        <dbReference type="EC" id="6.3.4.19"/>
    </reaction>
</comment>
<comment type="function">
    <text evidence="8">Ligates lysine onto the cytidine present at position 34 of the AUA codon-specific tRNA(Ile) that contains the anticodon CAU, in an ATP-dependent manner. Cytidine is converted to lysidine, thus changing the amino acid specificity of the tRNA from methionine to isoleucine.</text>
</comment>
<dbReference type="InterPro" id="IPR012094">
    <property type="entry name" value="tRNA_Ile_lys_synt"/>
</dbReference>
<dbReference type="Pfam" id="PF01171">
    <property type="entry name" value="ATP_bind_3"/>
    <property type="match status" value="1"/>
</dbReference>
<protein>
    <recommendedName>
        <fullName evidence="8">tRNA(Ile)-lysidine synthase</fullName>
        <ecNumber evidence="8">6.3.4.19</ecNumber>
    </recommendedName>
    <alternativeName>
        <fullName evidence="8">tRNA(Ile)-2-lysyl-cytidine synthase</fullName>
    </alternativeName>
    <alternativeName>
        <fullName evidence="8">tRNA(Ile)-lysidine synthetase</fullName>
    </alternativeName>
</protein>
<comment type="similarity">
    <text evidence="8">Belongs to the tRNA(Ile)-lysidine synthase family.</text>
</comment>
<dbReference type="AlphaFoldDB" id="A0A133KAB0"/>
<keyword evidence="6 8" id="KW-0067">ATP-binding</keyword>
<dbReference type="EC" id="6.3.4.19" evidence="8"/>
<evidence type="ECO:0000256" key="8">
    <source>
        <dbReference type="HAMAP-Rule" id="MF_01161"/>
    </source>
</evidence>
<evidence type="ECO:0000256" key="1">
    <source>
        <dbReference type="ARBA" id="ARBA00004496"/>
    </source>
</evidence>
<evidence type="ECO:0000256" key="7">
    <source>
        <dbReference type="ARBA" id="ARBA00048539"/>
    </source>
</evidence>
<dbReference type="RefSeq" id="WP_060929889.1">
    <property type="nucleotide sequence ID" value="NZ_CAMPUE010000008.1"/>
</dbReference>
<dbReference type="EMBL" id="LRPM01000086">
    <property type="protein sequence ID" value="KWZ76415.1"/>
    <property type="molecule type" value="Genomic_DNA"/>
</dbReference>